<organism evidence="1">
    <name type="scientific">Tanacetum cinerariifolium</name>
    <name type="common">Dalmatian daisy</name>
    <name type="synonym">Chrysanthemum cinerariifolium</name>
    <dbReference type="NCBI Taxonomy" id="118510"/>
    <lineage>
        <taxon>Eukaryota</taxon>
        <taxon>Viridiplantae</taxon>
        <taxon>Streptophyta</taxon>
        <taxon>Embryophyta</taxon>
        <taxon>Tracheophyta</taxon>
        <taxon>Spermatophyta</taxon>
        <taxon>Magnoliopsida</taxon>
        <taxon>eudicotyledons</taxon>
        <taxon>Gunneridae</taxon>
        <taxon>Pentapetalae</taxon>
        <taxon>asterids</taxon>
        <taxon>campanulids</taxon>
        <taxon>Asterales</taxon>
        <taxon>Asteraceae</taxon>
        <taxon>Asteroideae</taxon>
        <taxon>Anthemideae</taxon>
        <taxon>Anthemidinae</taxon>
        <taxon>Tanacetum</taxon>
    </lineage>
</organism>
<reference evidence="1" key="1">
    <citation type="journal article" date="2019" name="Sci. Rep.">
        <title>Draft genome of Tanacetum cinerariifolium, the natural source of mosquito coil.</title>
        <authorList>
            <person name="Yamashiro T."/>
            <person name="Shiraishi A."/>
            <person name="Satake H."/>
            <person name="Nakayama K."/>
        </authorList>
    </citation>
    <scope>NUCLEOTIDE SEQUENCE</scope>
</reference>
<dbReference type="AlphaFoldDB" id="A0A699VET3"/>
<feature type="non-terminal residue" evidence="1">
    <location>
        <position position="1"/>
    </location>
</feature>
<proteinExistence type="predicted"/>
<accession>A0A699VET3</accession>
<gene>
    <name evidence="1" type="ORF">Tci_904692</name>
</gene>
<name>A0A699VET3_TANCI</name>
<feature type="non-terminal residue" evidence="1">
    <location>
        <position position="142"/>
    </location>
</feature>
<evidence type="ECO:0000313" key="1">
    <source>
        <dbReference type="EMBL" id="GFD32723.1"/>
    </source>
</evidence>
<dbReference type="EMBL" id="BKCJ011427400">
    <property type="protein sequence ID" value="GFD32723.1"/>
    <property type="molecule type" value="Genomic_DNA"/>
</dbReference>
<sequence>GGGALHVVSIGRQAEQRHLGPNQRTVGFIEVQQLQARVIAGVFQVLADQTARQALKATVLQVHCQETDVGVDVGHTERLVEFDAVENHDLAVNQRDVAQVDIAVAFADEAFGLALTQQRLQALVAGLGPGFEGVQLNEIGLF</sequence>
<protein>
    <submittedName>
        <fullName evidence="1">Uncharacterized protein</fullName>
    </submittedName>
</protein>
<comment type="caution">
    <text evidence="1">The sequence shown here is derived from an EMBL/GenBank/DDBJ whole genome shotgun (WGS) entry which is preliminary data.</text>
</comment>